<keyword evidence="6" id="KW-0813">Transport</keyword>
<dbReference type="Pfam" id="PF00153">
    <property type="entry name" value="Mito_carr"/>
    <property type="match status" value="3"/>
</dbReference>
<keyword evidence="4 5" id="KW-0472">Membrane</keyword>
<evidence type="ECO:0000313" key="11">
    <source>
        <dbReference type="RefSeq" id="XP_014672447.1"/>
    </source>
</evidence>
<keyword evidence="8" id="KW-1185">Reference proteome</keyword>
<organism evidence="8 10">
    <name type="scientific">Priapulus caudatus</name>
    <name type="common">Priapulid worm</name>
    <dbReference type="NCBI Taxonomy" id="37621"/>
    <lineage>
        <taxon>Eukaryota</taxon>
        <taxon>Metazoa</taxon>
        <taxon>Ecdysozoa</taxon>
        <taxon>Scalidophora</taxon>
        <taxon>Priapulida</taxon>
        <taxon>Priapulimorpha</taxon>
        <taxon>Priapulimorphida</taxon>
        <taxon>Priapulidae</taxon>
        <taxon>Priapulus</taxon>
    </lineage>
</organism>
<dbReference type="RefSeq" id="XP_014672451.1">
    <property type="nucleotide sequence ID" value="XM_014816965.1"/>
</dbReference>
<feature type="transmembrane region" description="Helical" evidence="7">
    <location>
        <begin position="219"/>
        <end position="240"/>
    </location>
</feature>
<evidence type="ECO:0000256" key="7">
    <source>
        <dbReference type="SAM" id="Phobius"/>
    </source>
</evidence>
<evidence type="ECO:0000256" key="1">
    <source>
        <dbReference type="ARBA" id="ARBA00004141"/>
    </source>
</evidence>
<comment type="similarity">
    <text evidence="2 6">Belongs to the mitochondrial carrier (TC 2.A.29) family.</text>
</comment>
<feature type="transmembrane region" description="Helical" evidence="7">
    <location>
        <begin position="310"/>
        <end position="333"/>
    </location>
</feature>
<evidence type="ECO:0000313" key="9">
    <source>
        <dbReference type="RefSeq" id="XP_014672445.1"/>
    </source>
</evidence>
<evidence type="ECO:0000313" key="12">
    <source>
        <dbReference type="RefSeq" id="XP_014672448.1"/>
    </source>
</evidence>
<gene>
    <name evidence="9 10 11 12 13 14 15" type="primary">LOC106812948</name>
</gene>
<feature type="repeat" description="Solcar" evidence="5">
    <location>
        <begin position="45"/>
        <end position="129"/>
    </location>
</feature>
<comment type="subcellular location">
    <subcellularLocation>
        <location evidence="1">Membrane</location>
        <topology evidence="1">Multi-pass membrane protein</topology>
    </subcellularLocation>
</comment>
<evidence type="ECO:0000256" key="5">
    <source>
        <dbReference type="PROSITE-ProRule" id="PRU00282"/>
    </source>
</evidence>
<feature type="repeat" description="Solcar" evidence="5">
    <location>
        <begin position="139"/>
        <end position="248"/>
    </location>
</feature>
<name>A0ABM1EJS5_PRICU</name>
<feature type="transmembrane region" description="Helical" evidence="7">
    <location>
        <begin position="260"/>
        <end position="278"/>
    </location>
</feature>
<dbReference type="RefSeq" id="XP_014672445.1">
    <property type="nucleotide sequence ID" value="XM_014816959.1"/>
</dbReference>
<dbReference type="RefSeq" id="XP_014672448.1">
    <property type="nucleotide sequence ID" value="XM_014816962.1"/>
</dbReference>
<dbReference type="SUPFAM" id="SSF103506">
    <property type="entry name" value="Mitochondrial carrier"/>
    <property type="match status" value="1"/>
</dbReference>
<dbReference type="GeneID" id="106812948"/>
<protein>
    <submittedName>
        <fullName evidence="9 10">Solute carrier family 25 member 44-like</fullName>
    </submittedName>
</protein>
<evidence type="ECO:0000313" key="14">
    <source>
        <dbReference type="RefSeq" id="XP_014672450.1"/>
    </source>
</evidence>
<evidence type="ECO:0000256" key="2">
    <source>
        <dbReference type="ARBA" id="ARBA00006375"/>
    </source>
</evidence>
<proteinExistence type="inferred from homology"/>
<dbReference type="RefSeq" id="XP_014672447.1">
    <property type="nucleotide sequence ID" value="XM_014816961.1"/>
</dbReference>
<sequence>MENDDFLVGIIDDIIAHQFTPQLPSQRRSFAAEDELRTIDWHMLDKHKFYPLSMTTSFSIRCLLYPFTVIKTRLQIQRQKTLYKGTFDAFYKILRYEGPTGLYKGFWINSIQVVSGVGYVTTYEGVRHMLSTYTSLKDNKKIQAMAGGACASLVGQTIIVPFDVVSQHMMVMGQFSGRNRPSQVTVPTLGITVDLRRGSTFNVSMAIIRELYKNDGLGGFYRGYGASIMCFVPNSALWWMFYHLYADALNHLTPNYVPHLLIQCVAAPLGGATTALLTNPLDITRARIQVERHPLMWTVRKLWRQERMAIFTKGLSARIIQSLCFSFFIILGYESIKRMSVKEEYKSEVHW</sequence>
<reference evidence="9 10" key="1">
    <citation type="submission" date="2025-05" db="UniProtKB">
        <authorList>
            <consortium name="RefSeq"/>
        </authorList>
    </citation>
    <scope>IDENTIFICATION</scope>
</reference>
<evidence type="ECO:0000256" key="3">
    <source>
        <dbReference type="ARBA" id="ARBA00022692"/>
    </source>
</evidence>
<keyword evidence="3 5" id="KW-0812">Transmembrane</keyword>
<evidence type="ECO:0000313" key="13">
    <source>
        <dbReference type="RefSeq" id="XP_014672449.1"/>
    </source>
</evidence>
<dbReference type="RefSeq" id="XP_014672450.1">
    <property type="nucleotide sequence ID" value="XM_014816964.1"/>
</dbReference>
<keyword evidence="7" id="KW-1133">Transmembrane helix</keyword>
<dbReference type="Proteomes" id="UP000695022">
    <property type="component" value="Unplaced"/>
</dbReference>
<dbReference type="PROSITE" id="PS50920">
    <property type="entry name" value="SOLCAR"/>
    <property type="match status" value="3"/>
</dbReference>
<evidence type="ECO:0000313" key="8">
    <source>
        <dbReference type="Proteomes" id="UP000695022"/>
    </source>
</evidence>
<feature type="repeat" description="Solcar" evidence="5">
    <location>
        <begin position="258"/>
        <end position="339"/>
    </location>
</feature>
<dbReference type="InterPro" id="IPR042164">
    <property type="entry name" value="SLC25A44"/>
</dbReference>
<accession>A0ABM1EJS5</accession>
<dbReference type="Gene3D" id="1.50.40.10">
    <property type="entry name" value="Mitochondrial carrier domain"/>
    <property type="match status" value="2"/>
</dbReference>
<dbReference type="InterPro" id="IPR023395">
    <property type="entry name" value="MCP_dom_sf"/>
</dbReference>
<dbReference type="PANTHER" id="PTHR46314">
    <property type="entry name" value="SOLUTE CARRIER FAMILY 25 MEMBER 44"/>
    <property type="match status" value="1"/>
</dbReference>
<evidence type="ECO:0000313" key="15">
    <source>
        <dbReference type="RefSeq" id="XP_014672451.1"/>
    </source>
</evidence>
<dbReference type="RefSeq" id="XP_014672449.1">
    <property type="nucleotide sequence ID" value="XM_014816963.1"/>
</dbReference>
<evidence type="ECO:0000256" key="4">
    <source>
        <dbReference type="ARBA" id="ARBA00023136"/>
    </source>
</evidence>
<dbReference type="InterPro" id="IPR018108">
    <property type="entry name" value="MCP_transmembrane"/>
</dbReference>
<evidence type="ECO:0000313" key="10">
    <source>
        <dbReference type="RefSeq" id="XP_014672446.1"/>
    </source>
</evidence>
<dbReference type="PANTHER" id="PTHR46314:SF2">
    <property type="entry name" value="SOLUTE CARRIER FAMILY 25 MEMBER 44"/>
    <property type="match status" value="1"/>
</dbReference>
<evidence type="ECO:0000256" key="6">
    <source>
        <dbReference type="RuleBase" id="RU000488"/>
    </source>
</evidence>
<dbReference type="RefSeq" id="XP_014672446.1">
    <property type="nucleotide sequence ID" value="XM_014816960.1"/>
</dbReference>